<organism evidence="1 2">
    <name type="scientific">Bifidobacterium vespertilionis</name>
    <dbReference type="NCBI Taxonomy" id="2562524"/>
    <lineage>
        <taxon>Bacteria</taxon>
        <taxon>Bacillati</taxon>
        <taxon>Actinomycetota</taxon>
        <taxon>Actinomycetes</taxon>
        <taxon>Bifidobacteriales</taxon>
        <taxon>Bifidobacteriaceae</taxon>
        <taxon>Bifidobacterium</taxon>
    </lineage>
</organism>
<name>A0A5J5E1C2_9BIFI</name>
<gene>
    <name evidence="1" type="ORF">EM848_07665</name>
</gene>
<evidence type="ECO:0000313" key="1">
    <source>
        <dbReference type="EMBL" id="KAA8822876.1"/>
    </source>
</evidence>
<evidence type="ECO:0000313" key="2">
    <source>
        <dbReference type="Proteomes" id="UP000345527"/>
    </source>
</evidence>
<accession>A0A5J5E1C2</accession>
<dbReference type="RefSeq" id="WP_150354345.1">
    <property type="nucleotide sequence ID" value="NZ_JAFEJW010000022.1"/>
</dbReference>
<reference evidence="1 2" key="1">
    <citation type="journal article" date="2019" name="Syst. Appl. Microbiol.">
        <title>Characterization of Bifidobacterium species in feaces of the Egyptian fruit bat: Description of B. vespertilionis sp. nov. and B. rousetti sp. nov.</title>
        <authorList>
            <person name="Modesto M."/>
            <person name="Satti M."/>
            <person name="Watanabe K."/>
            <person name="Puglisi E."/>
            <person name="Morelli L."/>
            <person name="Huang C.-H."/>
            <person name="Liou J.-S."/>
            <person name="Miyashita M."/>
            <person name="Tamura T."/>
            <person name="Saito S."/>
            <person name="Mori K."/>
            <person name="Huang L."/>
            <person name="Sciavilla P."/>
            <person name="Sandri C."/>
            <person name="Spiezio C."/>
            <person name="Vitali F."/>
            <person name="Cavalieri D."/>
            <person name="Perpetuini G."/>
            <person name="Tofalo R."/>
            <person name="Bonetti A."/>
            <person name="Arita M."/>
            <person name="Mattarelli P."/>
        </authorList>
    </citation>
    <scope>NUCLEOTIDE SEQUENCE [LARGE SCALE GENOMIC DNA]</scope>
    <source>
        <strain evidence="1 2">RST8</strain>
    </source>
</reference>
<comment type="caution">
    <text evidence="1">The sequence shown here is derived from an EMBL/GenBank/DDBJ whole genome shotgun (WGS) entry which is preliminary data.</text>
</comment>
<protein>
    <submittedName>
        <fullName evidence="1">Uncharacterized protein</fullName>
    </submittedName>
</protein>
<dbReference type="EMBL" id="RZOA01000014">
    <property type="protein sequence ID" value="KAA8822876.1"/>
    <property type="molecule type" value="Genomic_DNA"/>
</dbReference>
<dbReference type="Proteomes" id="UP000345527">
    <property type="component" value="Unassembled WGS sequence"/>
</dbReference>
<dbReference type="OrthoDB" id="3237719at2"/>
<proteinExistence type="predicted"/>
<dbReference type="AlphaFoldDB" id="A0A5J5E1C2"/>
<sequence>MGTTPIRCLLSFVHEISKLISANKAWASNQPFDADVEILPRVIERHPQFNADDLRSAWRHAWKMMTRIGTDPPQIMAVGYDPHGRLVEMIAIDLGNGRLAMYHANNAQKKFLHEMGFSERRIRTLIGRR</sequence>